<dbReference type="InterPro" id="IPR019533">
    <property type="entry name" value="Peptidase_S26"/>
</dbReference>
<evidence type="ECO:0000256" key="3">
    <source>
        <dbReference type="RuleBase" id="RU362042"/>
    </source>
</evidence>
<dbReference type="CDD" id="cd06530">
    <property type="entry name" value="S26_SPase_I"/>
    <property type="match status" value="1"/>
</dbReference>
<evidence type="ECO:0000256" key="1">
    <source>
        <dbReference type="ARBA" id="ARBA00009370"/>
    </source>
</evidence>
<keyword evidence="3" id="KW-0645">Protease</keyword>
<dbReference type="InterPro" id="IPR000223">
    <property type="entry name" value="Pept_S26A_signal_pept_1"/>
</dbReference>
<dbReference type="PANTHER" id="PTHR43390:SF1">
    <property type="entry name" value="CHLOROPLAST PROCESSING PEPTIDASE"/>
    <property type="match status" value="1"/>
</dbReference>
<dbReference type="NCBIfam" id="TIGR02227">
    <property type="entry name" value="sigpep_I_bact"/>
    <property type="match status" value="1"/>
</dbReference>
<dbReference type="Pfam" id="PF10502">
    <property type="entry name" value="Peptidase_S26"/>
    <property type="match status" value="1"/>
</dbReference>
<protein>
    <recommendedName>
        <fullName evidence="2 3">Signal peptidase I</fullName>
        <ecNumber evidence="3">3.4.21.89</ecNumber>
    </recommendedName>
</protein>
<dbReference type="PANTHER" id="PTHR43390">
    <property type="entry name" value="SIGNAL PEPTIDASE I"/>
    <property type="match status" value="1"/>
</dbReference>
<evidence type="ECO:0000313" key="5">
    <source>
        <dbReference type="EMBL" id="CAL2104283.1"/>
    </source>
</evidence>
<dbReference type="PRINTS" id="PR00727">
    <property type="entry name" value="LEADERPTASE"/>
</dbReference>
<gene>
    <name evidence="5" type="ORF">T190423A01A_60220</name>
</gene>
<reference evidence="5 6" key="1">
    <citation type="submission" date="2024-05" db="EMBL/GenBank/DDBJ databases">
        <authorList>
            <person name="Duchaud E."/>
        </authorList>
    </citation>
    <scope>NUCLEOTIDE SEQUENCE [LARGE SCALE GENOMIC DNA]</scope>
    <source>
        <strain evidence="5">Ena-SAMPLE-TAB-13-05-2024-13:56:06:370-140308</strain>
    </source>
</reference>
<dbReference type="SUPFAM" id="SSF51306">
    <property type="entry name" value="LexA/Signal peptidase"/>
    <property type="match status" value="1"/>
</dbReference>
<organism evidence="5 6">
    <name type="scientific">Tenacibaculum polynesiense</name>
    <dbReference type="NCBI Taxonomy" id="3137857"/>
    <lineage>
        <taxon>Bacteria</taxon>
        <taxon>Pseudomonadati</taxon>
        <taxon>Bacteroidota</taxon>
        <taxon>Flavobacteriia</taxon>
        <taxon>Flavobacteriales</taxon>
        <taxon>Flavobacteriaceae</taxon>
        <taxon>Tenacibaculum</taxon>
    </lineage>
</organism>
<accession>A0ABM9PFD3</accession>
<dbReference type="Proteomes" id="UP001497527">
    <property type="component" value="Unassembled WGS sequence"/>
</dbReference>
<dbReference type="GO" id="GO:0009003">
    <property type="term" value="F:signal peptidase activity"/>
    <property type="evidence" value="ECO:0007669"/>
    <property type="project" value="UniProtKB-EC"/>
</dbReference>
<evidence type="ECO:0000256" key="2">
    <source>
        <dbReference type="ARBA" id="ARBA00019232"/>
    </source>
</evidence>
<comment type="caution">
    <text evidence="5">The sequence shown here is derived from an EMBL/GenBank/DDBJ whole genome shotgun (WGS) entry which is preliminary data.</text>
</comment>
<dbReference type="EMBL" id="CAXJIO010000015">
    <property type="protein sequence ID" value="CAL2104283.1"/>
    <property type="molecule type" value="Genomic_DNA"/>
</dbReference>
<sequence length="224" mass="26235">MNRNLKRVLIALAILFGVYQILGVTGILKLYHNPTMANEPNIPFKSFMFVSNLIKPENKDFVCYNFNDDLIGKHVRVHRLLGKEGDIIEIRKGVFYINNINIDESLVLMHMYEFSYEKGKEIEEVIDNPYTTFNIETKKLKTPLIDQYVEEKKIEGKRLLKLKNEMEEDIQKVYNHKWNKDNFGPLKIPEGKVFLVGDNRDFSLDSRYIGLIDDTEILGVVLYR</sequence>
<dbReference type="EC" id="3.4.21.89" evidence="3"/>
<feature type="domain" description="Peptidase S26" evidence="4">
    <location>
        <begin position="7"/>
        <end position="221"/>
    </location>
</feature>
<comment type="similarity">
    <text evidence="1 3">Belongs to the peptidase S26 family.</text>
</comment>
<comment type="catalytic activity">
    <reaction evidence="3">
        <text>Cleavage of hydrophobic, N-terminal signal or leader sequences from secreted and periplasmic proteins.</text>
        <dbReference type="EC" id="3.4.21.89"/>
    </reaction>
</comment>
<proteinExistence type="inferred from homology"/>
<dbReference type="RefSeq" id="WP_348718569.1">
    <property type="nucleotide sequence ID" value="NZ_CAXJIO010000015.1"/>
</dbReference>
<dbReference type="InterPro" id="IPR036286">
    <property type="entry name" value="LexA/Signal_pep-like_sf"/>
</dbReference>
<dbReference type="Gene3D" id="2.10.109.10">
    <property type="entry name" value="Umud Fragment, subunit A"/>
    <property type="match status" value="1"/>
</dbReference>
<evidence type="ECO:0000259" key="4">
    <source>
        <dbReference type="Pfam" id="PF10502"/>
    </source>
</evidence>
<evidence type="ECO:0000313" key="6">
    <source>
        <dbReference type="Proteomes" id="UP001497527"/>
    </source>
</evidence>
<name>A0ABM9PFD3_9FLAO</name>
<keyword evidence="6" id="KW-1185">Reference proteome</keyword>
<comment type="subcellular location">
    <subcellularLocation>
        <location evidence="3">Membrane</location>
        <topology evidence="3">Single-pass type II membrane protein</topology>
    </subcellularLocation>
</comment>
<keyword evidence="3 5" id="KW-0378">Hydrolase</keyword>